<dbReference type="InterPro" id="IPR037278">
    <property type="entry name" value="ARFGAP/RecO"/>
</dbReference>
<dbReference type="Gene3D" id="1.20.1440.120">
    <property type="entry name" value="Recombination protein O, C-terminal domain"/>
    <property type="match status" value="1"/>
</dbReference>
<dbReference type="GO" id="GO:0006302">
    <property type="term" value="P:double-strand break repair"/>
    <property type="evidence" value="ECO:0007669"/>
    <property type="project" value="TreeGrafter"/>
</dbReference>
<dbReference type="NCBIfam" id="TIGR00613">
    <property type="entry name" value="reco"/>
    <property type="match status" value="1"/>
</dbReference>
<dbReference type="Pfam" id="PF02565">
    <property type="entry name" value="RecO_C"/>
    <property type="match status" value="1"/>
</dbReference>
<proteinExistence type="inferred from homology"/>
<evidence type="ECO:0000256" key="6">
    <source>
        <dbReference type="ARBA" id="ARBA00033409"/>
    </source>
</evidence>
<dbReference type="Pfam" id="PF11967">
    <property type="entry name" value="RecO_N"/>
    <property type="match status" value="1"/>
</dbReference>
<dbReference type="HAMAP" id="MF_00201">
    <property type="entry name" value="RecO"/>
    <property type="match status" value="1"/>
</dbReference>
<dbReference type="PANTHER" id="PTHR33991">
    <property type="entry name" value="DNA REPAIR PROTEIN RECO"/>
    <property type="match status" value="1"/>
</dbReference>
<accession>A0A9D1R7C1</accession>
<organism evidence="9 10">
    <name type="scientific">Candidatus Dorea gallistercoris</name>
    <dbReference type="NCBI Taxonomy" id="2838542"/>
    <lineage>
        <taxon>Bacteria</taxon>
        <taxon>Bacillati</taxon>
        <taxon>Bacillota</taxon>
        <taxon>Clostridia</taxon>
        <taxon>Lachnospirales</taxon>
        <taxon>Lachnospiraceae</taxon>
        <taxon>Dorea</taxon>
    </lineage>
</organism>
<evidence type="ECO:0000256" key="5">
    <source>
        <dbReference type="ARBA" id="ARBA00023204"/>
    </source>
</evidence>
<comment type="caution">
    <text evidence="9">The sequence shown here is derived from an EMBL/GenBank/DDBJ whole genome shotgun (WGS) entry which is preliminary data.</text>
</comment>
<evidence type="ECO:0000256" key="4">
    <source>
        <dbReference type="ARBA" id="ARBA00023172"/>
    </source>
</evidence>
<dbReference type="GO" id="GO:0043590">
    <property type="term" value="C:bacterial nucleoid"/>
    <property type="evidence" value="ECO:0007669"/>
    <property type="project" value="TreeGrafter"/>
</dbReference>
<comment type="similarity">
    <text evidence="1 7">Belongs to the RecO family.</text>
</comment>
<dbReference type="InterPro" id="IPR012340">
    <property type="entry name" value="NA-bd_OB-fold"/>
</dbReference>
<evidence type="ECO:0000313" key="9">
    <source>
        <dbReference type="EMBL" id="HIW83076.1"/>
    </source>
</evidence>
<evidence type="ECO:0000256" key="1">
    <source>
        <dbReference type="ARBA" id="ARBA00007452"/>
    </source>
</evidence>
<reference evidence="9" key="2">
    <citation type="submission" date="2021-04" db="EMBL/GenBank/DDBJ databases">
        <authorList>
            <person name="Gilroy R."/>
        </authorList>
    </citation>
    <scope>NUCLEOTIDE SEQUENCE</scope>
    <source>
        <strain evidence="9">ChiSxjej1B13-11762</strain>
    </source>
</reference>
<dbReference type="AlphaFoldDB" id="A0A9D1R7C1"/>
<reference evidence="9" key="1">
    <citation type="journal article" date="2021" name="PeerJ">
        <title>Extensive microbial diversity within the chicken gut microbiome revealed by metagenomics and culture.</title>
        <authorList>
            <person name="Gilroy R."/>
            <person name="Ravi A."/>
            <person name="Getino M."/>
            <person name="Pursley I."/>
            <person name="Horton D.L."/>
            <person name="Alikhan N.F."/>
            <person name="Baker D."/>
            <person name="Gharbi K."/>
            <person name="Hall N."/>
            <person name="Watson M."/>
            <person name="Adriaenssens E.M."/>
            <person name="Foster-Nyarko E."/>
            <person name="Jarju S."/>
            <person name="Secka A."/>
            <person name="Antonio M."/>
            <person name="Oren A."/>
            <person name="Chaudhuri R.R."/>
            <person name="La Ragione R."/>
            <person name="Hildebrand F."/>
            <person name="Pallen M.J."/>
        </authorList>
    </citation>
    <scope>NUCLEOTIDE SEQUENCE</scope>
    <source>
        <strain evidence="9">ChiSxjej1B13-11762</strain>
    </source>
</reference>
<evidence type="ECO:0000313" key="10">
    <source>
        <dbReference type="Proteomes" id="UP000824263"/>
    </source>
</evidence>
<dbReference type="SUPFAM" id="SSF50249">
    <property type="entry name" value="Nucleic acid-binding proteins"/>
    <property type="match status" value="1"/>
</dbReference>
<evidence type="ECO:0000256" key="3">
    <source>
        <dbReference type="ARBA" id="ARBA00022763"/>
    </source>
</evidence>
<dbReference type="Proteomes" id="UP000824263">
    <property type="component" value="Unassembled WGS sequence"/>
</dbReference>
<dbReference type="InterPro" id="IPR003717">
    <property type="entry name" value="RecO"/>
</dbReference>
<keyword evidence="4 7" id="KW-0233">DNA recombination</keyword>
<dbReference type="EMBL" id="DXGF01000034">
    <property type="protein sequence ID" value="HIW83076.1"/>
    <property type="molecule type" value="Genomic_DNA"/>
</dbReference>
<dbReference type="SUPFAM" id="SSF57863">
    <property type="entry name" value="ArfGap/RecO-like zinc finger"/>
    <property type="match status" value="1"/>
</dbReference>
<dbReference type="Gene3D" id="2.40.50.140">
    <property type="entry name" value="Nucleic acid-binding proteins"/>
    <property type="match status" value="1"/>
</dbReference>
<keyword evidence="3 7" id="KW-0227">DNA damage</keyword>
<dbReference type="InterPro" id="IPR022572">
    <property type="entry name" value="DNA_rep/recomb_RecO_N"/>
</dbReference>
<gene>
    <name evidence="7 9" type="primary">recO</name>
    <name evidence="9" type="ORF">H9873_01945</name>
</gene>
<dbReference type="GO" id="GO:0006310">
    <property type="term" value="P:DNA recombination"/>
    <property type="evidence" value="ECO:0007669"/>
    <property type="project" value="UniProtKB-UniRule"/>
</dbReference>
<protein>
    <recommendedName>
        <fullName evidence="2 7">DNA repair protein RecO</fullName>
    </recommendedName>
    <alternativeName>
        <fullName evidence="6 7">Recombination protein O</fullName>
    </alternativeName>
</protein>
<evidence type="ECO:0000256" key="7">
    <source>
        <dbReference type="HAMAP-Rule" id="MF_00201"/>
    </source>
</evidence>
<feature type="domain" description="DNA replication/recombination mediator RecO N-terminal" evidence="8">
    <location>
        <begin position="1"/>
        <end position="79"/>
    </location>
</feature>
<evidence type="ECO:0000256" key="2">
    <source>
        <dbReference type="ARBA" id="ARBA00021310"/>
    </source>
</evidence>
<comment type="function">
    <text evidence="7">Involved in DNA repair and RecF pathway recombination.</text>
</comment>
<dbReference type="PANTHER" id="PTHR33991:SF1">
    <property type="entry name" value="DNA REPAIR PROTEIN RECO"/>
    <property type="match status" value="1"/>
</dbReference>
<dbReference type="InterPro" id="IPR042242">
    <property type="entry name" value="RecO_C"/>
</dbReference>
<evidence type="ECO:0000259" key="8">
    <source>
        <dbReference type="Pfam" id="PF11967"/>
    </source>
</evidence>
<name>A0A9D1R7C1_9FIRM</name>
<sequence length="250" mass="28040">MNQITVTGMVLAAAPAGEYDRRVVILTKERGKIAAFARGARRQGSALLGVTSPFSFGEFTLYEGRTSYTLMSASISNYFEELRTDVEGAYYGFYFMDMANYYAREAADEREVLKLLYQTLRALSNVHIPNRLVRCIYELRTIVIEGEGPQLAECVLCGSREGEKLFSVRKGGLVCPQCAKKAGDGRTLRSSTLYAMQYIAGTPLEKLYTFVVKEEVLEELEQVMKAYLEMYLGKRFKSLDILETVVGQGI</sequence>
<keyword evidence="5 7" id="KW-0234">DNA repair</keyword>